<evidence type="ECO:0000313" key="2">
    <source>
        <dbReference type="EMBL" id="TDY73337.1"/>
    </source>
</evidence>
<name>A0A4R8MZK5_LEPME</name>
<dbReference type="EMBL" id="SORO01000001">
    <property type="protein sequence ID" value="TDY73337.1"/>
    <property type="molecule type" value="Genomic_DNA"/>
</dbReference>
<evidence type="ECO:0000259" key="1">
    <source>
        <dbReference type="Pfam" id="PF01872"/>
    </source>
</evidence>
<dbReference type="AlphaFoldDB" id="A0A4R8MZK5"/>
<dbReference type="RefSeq" id="WP_004787148.1">
    <property type="nucleotide sequence ID" value="NZ_SORO01000001.1"/>
</dbReference>
<comment type="caution">
    <text evidence="2">The sequence shown here is derived from an EMBL/GenBank/DDBJ whole genome shotgun (WGS) entry which is preliminary data.</text>
</comment>
<gene>
    <name evidence="2" type="ORF">CLV96_2367</name>
</gene>
<dbReference type="Pfam" id="PF01872">
    <property type="entry name" value="RibD_C"/>
    <property type="match status" value="1"/>
</dbReference>
<dbReference type="OrthoDB" id="195113at2"/>
<sequence length="188" mass="21489">MSKIIAAFNMTLNGNCDHNAGIPDEEIHIHYADLLDTADYILYGRITYQLMQFWQSFLETPSSQNSMNDFAASIDKIKKIVFSHSLKETGWDSAILSDKPIEEKILELKKITNKDIFVGSRSLIIQLIKHNLIDELQLCIHPVIAENGIQLFENLNTKTNLKFIKTKIFSNGAIILYYKPTIDNIINE</sequence>
<protein>
    <submittedName>
        <fullName evidence="2">Dihydrofolate reductase</fullName>
    </submittedName>
</protein>
<evidence type="ECO:0000313" key="3">
    <source>
        <dbReference type="Proteomes" id="UP000294684"/>
    </source>
</evidence>
<dbReference type="InterPro" id="IPR024072">
    <property type="entry name" value="DHFR-like_dom_sf"/>
</dbReference>
<dbReference type="GeneID" id="79827660"/>
<dbReference type="SUPFAM" id="SSF53597">
    <property type="entry name" value="Dihydrofolate reductase-like"/>
    <property type="match status" value="1"/>
</dbReference>
<keyword evidence="3" id="KW-1185">Reference proteome</keyword>
<dbReference type="GO" id="GO:0008703">
    <property type="term" value="F:5-amino-6-(5-phosphoribosylamino)uracil reductase activity"/>
    <property type="evidence" value="ECO:0007669"/>
    <property type="project" value="InterPro"/>
</dbReference>
<reference evidence="2 3" key="1">
    <citation type="submission" date="2019-03" db="EMBL/GenBank/DDBJ databases">
        <title>Genomic Encyclopedia of Archaeal and Bacterial Type Strains, Phase II (KMG-II): from individual species to whole genera.</title>
        <authorList>
            <person name="Goeker M."/>
        </authorList>
    </citation>
    <scope>NUCLEOTIDE SEQUENCE [LARGE SCALE GENOMIC DNA]</scope>
    <source>
        <strain evidence="2 3">DSM 21537</strain>
    </source>
</reference>
<organism evidence="2 3">
    <name type="scientific">Leptospira meyeri</name>
    <dbReference type="NCBI Taxonomy" id="29508"/>
    <lineage>
        <taxon>Bacteria</taxon>
        <taxon>Pseudomonadati</taxon>
        <taxon>Spirochaetota</taxon>
        <taxon>Spirochaetia</taxon>
        <taxon>Leptospirales</taxon>
        <taxon>Leptospiraceae</taxon>
        <taxon>Leptospira</taxon>
    </lineage>
</organism>
<dbReference type="GO" id="GO:0009231">
    <property type="term" value="P:riboflavin biosynthetic process"/>
    <property type="evidence" value="ECO:0007669"/>
    <property type="project" value="InterPro"/>
</dbReference>
<feature type="domain" description="Bacterial bifunctional deaminase-reductase C-terminal" evidence="1">
    <location>
        <begin position="3"/>
        <end position="174"/>
    </location>
</feature>
<dbReference type="Proteomes" id="UP000294684">
    <property type="component" value="Unassembled WGS sequence"/>
</dbReference>
<accession>A0A4R8MZK5</accession>
<dbReference type="Gene3D" id="3.40.430.10">
    <property type="entry name" value="Dihydrofolate Reductase, subunit A"/>
    <property type="match status" value="1"/>
</dbReference>
<dbReference type="STRING" id="1193051.LEP1GSC017_1634"/>
<proteinExistence type="predicted"/>
<dbReference type="InterPro" id="IPR002734">
    <property type="entry name" value="RibDG_C"/>
</dbReference>